<keyword evidence="2" id="KW-0238">DNA-binding</keyword>
<dbReference type="Pfam" id="PF13545">
    <property type="entry name" value="HTH_Crp_2"/>
    <property type="match status" value="1"/>
</dbReference>
<name>A0A0J9C168_9FIRM</name>
<reference evidence="5 6" key="1">
    <citation type="submission" date="2011-04" db="EMBL/GenBank/DDBJ databases">
        <title>The Genome Sequence of Clostridium citroniae WAL-19142.</title>
        <authorList>
            <consortium name="The Broad Institute Genome Sequencing Platform"/>
            <person name="Earl A."/>
            <person name="Ward D."/>
            <person name="Feldgarden M."/>
            <person name="Gevers D."/>
            <person name="Warren Y.A."/>
            <person name="Tyrrell K.L."/>
            <person name="Citron D.M."/>
            <person name="Goldstein E.J."/>
            <person name="Daigneault M."/>
            <person name="Allen-Vercoe E."/>
            <person name="Young S.K."/>
            <person name="Zeng Q."/>
            <person name="Gargeya S."/>
            <person name="Fitzgerald M."/>
            <person name="Haas B."/>
            <person name="Abouelleil A."/>
            <person name="Alvarado L."/>
            <person name="Arachchi H.M."/>
            <person name="Berlin A."/>
            <person name="Brown A."/>
            <person name="Chapman S.B."/>
            <person name="Chen Z."/>
            <person name="Dunbar C."/>
            <person name="Freedman E."/>
            <person name="Gearin G."/>
            <person name="Gellesch M."/>
            <person name="Goldberg J."/>
            <person name="Griggs A."/>
            <person name="Gujja S."/>
            <person name="Heilman E.R."/>
            <person name="Heiman D."/>
            <person name="Howarth C."/>
            <person name="Larson L."/>
            <person name="Lui A."/>
            <person name="MacDonald P.J."/>
            <person name="Mehta T."/>
            <person name="Montmayeur A."/>
            <person name="Murphy C."/>
            <person name="Neiman D."/>
            <person name="Pearson M."/>
            <person name="Priest M."/>
            <person name="Roberts A."/>
            <person name="Saif S."/>
            <person name="Shea T."/>
            <person name="Shenoy N."/>
            <person name="Sisk P."/>
            <person name="Stolte C."/>
            <person name="Sykes S."/>
            <person name="White J."/>
            <person name="Yandava C."/>
            <person name="Wortman J."/>
            <person name="Nusbaum C."/>
            <person name="Birren B."/>
        </authorList>
    </citation>
    <scope>NUCLEOTIDE SEQUENCE [LARGE SCALE GENOMIC DNA]</scope>
    <source>
        <strain evidence="5 6">WAL-19142</strain>
    </source>
</reference>
<protein>
    <recommendedName>
        <fullName evidence="4">HTH crp-type domain-containing protein</fullName>
    </recommendedName>
</protein>
<dbReference type="EMBL" id="ADLK01000024">
    <property type="protein sequence ID" value="KMW18184.1"/>
    <property type="molecule type" value="Genomic_DNA"/>
</dbReference>
<dbReference type="GO" id="GO:0006355">
    <property type="term" value="P:regulation of DNA-templated transcription"/>
    <property type="evidence" value="ECO:0007669"/>
    <property type="project" value="InterPro"/>
</dbReference>
<dbReference type="SUPFAM" id="SSF46785">
    <property type="entry name" value="Winged helix' DNA-binding domain"/>
    <property type="match status" value="1"/>
</dbReference>
<evidence type="ECO:0000256" key="3">
    <source>
        <dbReference type="ARBA" id="ARBA00023163"/>
    </source>
</evidence>
<accession>A0A0J9C168</accession>
<dbReference type="SUPFAM" id="SSF51206">
    <property type="entry name" value="cAMP-binding domain-like"/>
    <property type="match status" value="1"/>
</dbReference>
<evidence type="ECO:0000256" key="2">
    <source>
        <dbReference type="ARBA" id="ARBA00023125"/>
    </source>
</evidence>
<dbReference type="InterPro" id="IPR012318">
    <property type="entry name" value="HTH_CRP"/>
</dbReference>
<dbReference type="PROSITE" id="PS51063">
    <property type="entry name" value="HTH_CRP_2"/>
    <property type="match status" value="1"/>
</dbReference>
<dbReference type="AlphaFoldDB" id="A0A0J9C168"/>
<organism evidence="5 6">
    <name type="scientific">[Clostridium] citroniae WAL-19142</name>
    <dbReference type="NCBI Taxonomy" id="742734"/>
    <lineage>
        <taxon>Bacteria</taxon>
        <taxon>Bacillati</taxon>
        <taxon>Bacillota</taxon>
        <taxon>Clostridia</taxon>
        <taxon>Lachnospirales</taxon>
        <taxon>Lachnospiraceae</taxon>
        <taxon>Enterocloster</taxon>
    </lineage>
</organism>
<evidence type="ECO:0000256" key="1">
    <source>
        <dbReference type="ARBA" id="ARBA00023015"/>
    </source>
</evidence>
<evidence type="ECO:0000313" key="6">
    <source>
        <dbReference type="Proteomes" id="UP000037392"/>
    </source>
</evidence>
<feature type="domain" description="HTH crp-type" evidence="4">
    <location>
        <begin position="145"/>
        <end position="213"/>
    </location>
</feature>
<dbReference type="InterPro" id="IPR018490">
    <property type="entry name" value="cNMP-bd_dom_sf"/>
</dbReference>
<evidence type="ECO:0000313" key="5">
    <source>
        <dbReference type="EMBL" id="KMW18184.1"/>
    </source>
</evidence>
<keyword evidence="1" id="KW-0805">Transcription regulation</keyword>
<gene>
    <name evidence="5" type="ORF">HMPREF9470_03094</name>
</gene>
<dbReference type="InterPro" id="IPR036390">
    <property type="entry name" value="WH_DNA-bd_sf"/>
</dbReference>
<comment type="caution">
    <text evidence="5">The sequence shown here is derived from an EMBL/GenBank/DDBJ whole genome shotgun (WGS) entry which is preliminary data.</text>
</comment>
<keyword evidence="3" id="KW-0804">Transcription</keyword>
<sequence>MSYNYFWRNGYFESYRDQILEAGGQFKTFPEGMDIGPYMKSHRMAIYIDCGRVNIRVVRNDGSIHNVMSYGKGNIIPIANRHEEFILAPYWRTEPAYGDMKAIVFSKTLLWDLMRSNQDFSERADKEIAGRLAYLTFVPVLYQDGECISRVCNYLIHLDICKNMDNTIPNTTQEELADAVGKSRSQVVRALSQLRTAGAIKTQRKDIIIKDRRILMRYATDIIKDLEDQVF</sequence>
<dbReference type="RefSeq" id="WP_007858636.1">
    <property type="nucleotide sequence ID" value="NZ_KQ235879.1"/>
</dbReference>
<dbReference type="OrthoDB" id="3525895at2"/>
<dbReference type="Gene3D" id="2.60.120.10">
    <property type="entry name" value="Jelly Rolls"/>
    <property type="match status" value="1"/>
</dbReference>
<dbReference type="Proteomes" id="UP000037392">
    <property type="component" value="Unassembled WGS sequence"/>
</dbReference>
<dbReference type="PATRIC" id="fig|742734.4.peg.3314"/>
<proteinExistence type="predicted"/>
<dbReference type="GeneID" id="93162374"/>
<evidence type="ECO:0000259" key="4">
    <source>
        <dbReference type="PROSITE" id="PS51063"/>
    </source>
</evidence>
<dbReference type="InterPro" id="IPR014710">
    <property type="entry name" value="RmlC-like_jellyroll"/>
</dbReference>
<dbReference type="GO" id="GO:0003677">
    <property type="term" value="F:DNA binding"/>
    <property type="evidence" value="ECO:0007669"/>
    <property type="project" value="UniProtKB-KW"/>
</dbReference>